<feature type="domain" description="BFN" evidence="1">
    <location>
        <begin position="2"/>
        <end position="134"/>
    </location>
</feature>
<dbReference type="Pfam" id="PF02151">
    <property type="entry name" value="UVR"/>
    <property type="match status" value="1"/>
</dbReference>
<keyword evidence="3" id="KW-1185">Reference proteome</keyword>
<organism evidence="2 3">
    <name type="scientific">Segatella baroniae F0067</name>
    <dbReference type="NCBI Taxonomy" id="1115809"/>
    <lineage>
        <taxon>Bacteria</taxon>
        <taxon>Pseudomonadati</taxon>
        <taxon>Bacteroidota</taxon>
        <taxon>Bacteroidia</taxon>
        <taxon>Bacteroidales</taxon>
        <taxon>Prevotellaceae</taxon>
        <taxon>Segatella</taxon>
    </lineage>
</organism>
<proteinExistence type="predicted"/>
<dbReference type="GO" id="GO:0004518">
    <property type="term" value="F:nuclease activity"/>
    <property type="evidence" value="ECO:0007669"/>
    <property type="project" value="InterPro"/>
</dbReference>
<dbReference type="PROSITE" id="PS51658">
    <property type="entry name" value="BFN"/>
    <property type="match status" value="1"/>
</dbReference>
<dbReference type="InterPro" id="IPR036104">
    <property type="entry name" value="BFN_sf"/>
</dbReference>
<accession>U2QK98</accession>
<dbReference type="Gene3D" id="3.10.690.10">
    <property type="entry name" value="Bifunctional nuclease domain"/>
    <property type="match status" value="1"/>
</dbReference>
<sequence>MKIKLHYKSISEVVGVDDVGLITLLDEYEHRQLNIVCDKFVVDQIQLRDMGQDLDSHMLLPEALLALLHPTEEGKTFEIFISSVHKGEYVAELRMENDGHAVKLRAPDAVLLSIITHQPILIDERLMNFQSVPYQQHSKSMALPINTLSSKMIRKSLEKAIEEENYELASQLRDELNSRKDERS</sequence>
<dbReference type="PATRIC" id="fig|1115809.3.peg.1473"/>
<dbReference type="InterPro" id="IPR003729">
    <property type="entry name" value="Bi_nuclease_dom"/>
</dbReference>
<dbReference type="InterPro" id="IPR001943">
    <property type="entry name" value="UVR_dom"/>
</dbReference>
<dbReference type="RefSeq" id="WP_021589783.1">
    <property type="nucleotide sequence ID" value="NZ_AWEY01000026.1"/>
</dbReference>
<reference evidence="2 3" key="1">
    <citation type="submission" date="2013-08" db="EMBL/GenBank/DDBJ databases">
        <authorList>
            <person name="Durkin A.S."/>
            <person name="Haft D.R."/>
            <person name="McCorrison J."/>
            <person name="Torralba M."/>
            <person name="Gillis M."/>
            <person name="Haft D.H."/>
            <person name="Methe B."/>
            <person name="Sutton G."/>
            <person name="Nelson K.E."/>
        </authorList>
    </citation>
    <scope>NUCLEOTIDE SEQUENCE [LARGE SCALE GENOMIC DNA]</scope>
    <source>
        <strain evidence="2 3">F0067</strain>
    </source>
</reference>
<gene>
    <name evidence="2" type="ORF">HMPREF9135_1981</name>
</gene>
<protein>
    <submittedName>
        <fullName evidence="2">Bifunctional nuclease</fullName>
    </submittedName>
</protein>
<name>U2QK98_9BACT</name>
<dbReference type="SUPFAM" id="SSF103256">
    <property type="entry name" value="Hypothetical protein TM0160"/>
    <property type="match status" value="1"/>
</dbReference>
<evidence type="ECO:0000259" key="1">
    <source>
        <dbReference type="PROSITE" id="PS51658"/>
    </source>
</evidence>
<dbReference type="Proteomes" id="UP000016648">
    <property type="component" value="Unassembled WGS sequence"/>
</dbReference>
<dbReference type="AlphaFoldDB" id="U2QK98"/>
<dbReference type="Pfam" id="PF02577">
    <property type="entry name" value="BFN_dom"/>
    <property type="match status" value="1"/>
</dbReference>
<comment type="caution">
    <text evidence="2">The sequence shown here is derived from an EMBL/GenBank/DDBJ whole genome shotgun (WGS) entry which is preliminary data.</text>
</comment>
<evidence type="ECO:0000313" key="2">
    <source>
        <dbReference type="EMBL" id="ERK39242.1"/>
    </source>
</evidence>
<dbReference type="EMBL" id="AWEY01000026">
    <property type="protein sequence ID" value="ERK39242.1"/>
    <property type="molecule type" value="Genomic_DNA"/>
</dbReference>
<evidence type="ECO:0000313" key="3">
    <source>
        <dbReference type="Proteomes" id="UP000016648"/>
    </source>
</evidence>